<accession>A0A4Z2HSN9</accession>
<proteinExistence type="predicted"/>
<protein>
    <submittedName>
        <fullName evidence="1">Uncharacterized protein</fullName>
    </submittedName>
</protein>
<sequence>MASSTSAWLRRPDVPPVRRGVVDMRKKRCLFLSFRCQSCNDTGIRRDLGTQRAKNYQYRLHPGQGPVPLFFYPPLGTEPTLTDQPFEALLHPPRGCQSLHRSSFNMHPAPGVELRLNLE</sequence>
<keyword evidence="2" id="KW-1185">Reference proteome</keyword>
<gene>
    <name evidence="1" type="ORF">EYF80_020966</name>
</gene>
<evidence type="ECO:0000313" key="1">
    <source>
        <dbReference type="EMBL" id="TNN68778.1"/>
    </source>
</evidence>
<evidence type="ECO:0000313" key="2">
    <source>
        <dbReference type="Proteomes" id="UP000314294"/>
    </source>
</evidence>
<dbReference type="AlphaFoldDB" id="A0A4Z2HSN9"/>
<dbReference type="Proteomes" id="UP000314294">
    <property type="component" value="Unassembled WGS sequence"/>
</dbReference>
<comment type="caution">
    <text evidence="1">The sequence shown here is derived from an EMBL/GenBank/DDBJ whole genome shotgun (WGS) entry which is preliminary data.</text>
</comment>
<organism evidence="1 2">
    <name type="scientific">Liparis tanakae</name>
    <name type="common">Tanaka's snailfish</name>
    <dbReference type="NCBI Taxonomy" id="230148"/>
    <lineage>
        <taxon>Eukaryota</taxon>
        <taxon>Metazoa</taxon>
        <taxon>Chordata</taxon>
        <taxon>Craniata</taxon>
        <taxon>Vertebrata</taxon>
        <taxon>Euteleostomi</taxon>
        <taxon>Actinopterygii</taxon>
        <taxon>Neopterygii</taxon>
        <taxon>Teleostei</taxon>
        <taxon>Neoteleostei</taxon>
        <taxon>Acanthomorphata</taxon>
        <taxon>Eupercaria</taxon>
        <taxon>Perciformes</taxon>
        <taxon>Cottioidei</taxon>
        <taxon>Cottales</taxon>
        <taxon>Liparidae</taxon>
        <taxon>Liparis</taxon>
    </lineage>
</organism>
<dbReference type="EMBL" id="SRLO01000184">
    <property type="protein sequence ID" value="TNN68778.1"/>
    <property type="molecule type" value="Genomic_DNA"/>
</dbReference>
<name>A0A4Z2HSN9_9TELE</name>
<reference evidence="1 2" key="1">
    <citation type="submission" date="2019-03" db="EMBL/GenBank/DDBJ databases">
        <title>First draft genome of Liparis tanakae, snailfish: a comprehensive survey of snailfish specific genes.</title>
        <authorList>
            <person name="Kim W."/>
            <person name="Song I."/>
            <person name="Jeong J.-H."/>
            <person name="Kim D."/>
            <person name="Kim S."/>
            <person name="Ryu S."/>
            <person name="Song J.Y."/>
            <person name="Lee S.K."/>
        </authorList>
    </citation>
    <scope>NUCLEOTIDE SEQUENCE [LARGE SCALE GENOMIC DNA]</scope>
    <source>
        <tissue evidence="1">Muscle</tissue>
    </source>
</reference>